<dbReference type="GeneID" id="25364635"/>
<protein>
    <submittedName>
        <fullName evidence="4">Uncharacterized protein</fullName>
    </submittedName>
</protein>
<sequence length="369" mass="39740">MTNDQETYRCALPDTPPHISYGIPFYESCAKHVNETFDAKRVYIIASGSLSRDTDNITKLEDALGDKVAGVCRGMTPHTLWSEVLEITHEAREAKVDLIITCGAGSLTDGAKVIALALANNASNADDLDTMHLGRNHNVIHTEIKAPTIPIVSIPTSLSGGEYTRGAGATDDRNHRKRLFREPCQGPLLVILDPQLTTTTPDSVWLSSGIRAVDHCVEAMCSLSSTPSAVKRATKGLKALVPGLLRCKANKTDLEARLACQLGVIDAIAAVFVEKVPLGASHGIGHQLGPLGVGHGETSCIMLPAVCKYNFPINSAQQNNVSKIFWDDEMVKNVLHNHGLKEQKADLSDCLKAIIKELGLPGSLEAWKL</sequence>
<feature type="domain" description="Fe-containing alcohol dehydrogenase-like C-terminal" evidence="3">
    <location>
        <begin position="207"/>
        <end position="365"/>
    </location>
</feature>
<evidence type="ECO:0000259" key="2">
    <source>
        <dbReference type="Pfam" id="PF00465"/>
    </source>
</evidence>
<proteinExistence type="predicted"/>
<dbReference type="CDD" id="cd08192">
    <property type="entry name" value="MAR-like"/>
    <property type="match status" value="1"/>
</dbReference>
<dbReference type="InParanoid" id="A0A074YDL8"/>
<evidence type="ECO:0000313" key="4">
    <source>
        <dbReference type="EMBL" id="KEQ92177.1"/>
    </source>
</evidence>
<reference evidence="4 5" key="1">
    <citation type="journal article" date="2014" name="BMC Genomics">
        <title>Genome sequencing of four Aureobasidium pullulans varieties: biotechnological potential, stress tolerance, and description of new species.</title>
        <authorList>
            <person name="Gostin Ar C."/>
            <person name="Ohm R.A."/>
            <person name="Kogej T."/>
            <person name="Sonjak S."/>
            <person name="Turk M."/>
            <person name="Zajc J."/>
            <person name="Zalar P."/>
            <person name="Grube M."/>
            <person name="Sun H."/>
            <person name="Han J."/>
            <person name="Sharma A."/>
            <person name="Chiniquy J."/>
            <person name="Ngan C.Y."/>
            <person name="Lipzen A."/>
            <person name="Barry K."/>
            <person name="Grigoriev I.V."/>
            <person name="Gunde-Cimerman N."/>
        </authorList>
    </citation>
    <scope>NUCLEOTIDE SEQUENCE [LARGE SCALE GENOMIC DNA]</scope>
    <source>
        <strain evidence="4 5">EXF-2481</strain>
    </source>
</reference>
<dbReference type="Gene3D" id="1.20.1090.10">
    <property type="entry name" value="Dehydroquinate synthase-like - alpha domain"/>
    <property type="match status" value="1"/>
</dbReference>
<name>A0A074YDL8_AURSE</name>
<keyword evidence="1" id="KW-0560">Oxidoreductase</keyword>
<gene>
    <name evidence="4" type="ORF">AUEXF2481DRAFT_32381</name>
</gene>
<dbReference type="OrthoDB" id="339764at2759"/>
<evidence type="ECO:0000256" key="1">
    <source>
        <dbReference type="ARBA" id="ARBA00023002"/>
    </source>
</evidence>
<dbReference type="Gene3D" id="3.40.50.1970">
    <property type="match status" value="1"/>
</dbReference>
<dbReference type="GO" id="GO:0005739">
    <property type="term" value="C:mitochondrion"/>
    <property type="evidence" value="ECO:0007669"/>
    <property type="project" value="TreeGrafter"/>
</dbReference>
<dbReference type="InterPro" id="IPR001670">
    <property type="entry name" value="ADH_Fe/GldA"/>
</dbReference>
<dbReference type="AlphaFoldDB" id="A0A074YDL8"/>
<keyword evidence="5" id="KW-1185">Reference proteome</keyword>
<accession>A0A074YDL8</accession>
<dbReference type="HOGENOM" id="CLU_007207_0_2_1"/>
<dbReference type="Pfam" id="PF00465">
    <property type="entry name" value="Fe-ADH"/>
    <property type="match status" value="1"/>
</dbReference>
<evidence type="ECO:0000313" key="5">
    <source>
        <dbReference type="Proteomes" id="UP000030641"/>
    </source>
</evidence>
<dbReference type="InterPro" id="IPR039697">
    <property type="entry name" value="Alcohol_dehydrogenase_Fe"/>
</dbReference>
<dbReference type="Pfam" id="PF25137">
    <property type="entry name" value="ADH_Fe_C"/>
    <property type="match status" value="1"/>
</dbReference>
<evidence type="ECO:0000259" key="3">
    <source>
        <dbReference type="Pfam" id="PF25137"/>
    </source>
</evidence>
<dbReference type="GO" id="GO:0046872">
    <property type="term" value="F:metal ion binding"/>
    <property type="evidence" value="ECO:0007669"/>
    <property type="project" value="InterPro"/>
</dbReference>
<dbReference type="OMA" id="GTRIGMQ"/>
<dbReference type="PANTHER" id="PTHR11496">
    <property type="entry name" value="ALCOHOL DEHYDROGENASE"/>
    <property type="match status" value="1"/>
</dbReference>
<dbReference type="Proteomes" id="UP000030641">
    <property type="component" value="Unassembled WGS sequence"/>
</dbReference>
<dbReference type="PANTHER" id="PTHR11496:SF107">
    <property type="entry name" value="ALCOHOL DEHYDROGENASE, PUTATIVE (AFU_ORTHOLOGUE AFUA_1G06800)-RELATED"/>
    <property type="match status" value="1"/>
</dbReference>
<dbReference type="InterPro" id="IPR056798">
    <property type="entry name" value="ADH_Fe_C"/>
</dbReference>
<dbReference type="GO" id="GO:0004022">
    <property type="term" value="F:alcohol dehydrogenase (NAD+) activity"/>
    <property type="evidence" value="ECO:0007669"/>
    <property type="project" value="TreeGrafter"/>
</dbReference>
<organism evidence="4 5">
    <name type="scientific">Aureobasidium subglaciale (strain EXF-2481)</name>
    <name type="common">Aureobasidium pullulans var. subglaciale</name>
    <dbReference type="NCBI Taxonomy" id="1043005"/>
    <lineage>
        <taxon>Eukaryota</taxon>
        <taxon>Fungi</taxon>
        <taxon>Dikarya</taxon>
        <taxon>Ascomycota</taxon>
        <taxon>Pezizomycotina</taxon>
        <taxon>Dothideomycetes</taxon>
        <taxon>Dothideomycetidae</taxon>
        <taxon>Dothideales</taxon>
        <taxon>Saccotheciaceae</taxon>
        <taxon>Aureobasidium</taxon>
    </lineage>
</organism>
<dbReference type="SUPFAM" id="SSF56796">
    <property type="entry name" value="Dehydroquinate synthase-like"/>
    <property type="match status" value="1"/>
</dbReference>
<dbReference type="RefSeq" id="XP_013340646.1">
    <property type="nucleotide sequence ID" value="XM_013485192.1"/>
</dbReference>
<feature type="domain" description="Alcohol dehydrogenase iron-type/glycerol dehydrogenase GldA" evidence="2">
    <location>
        <begin position="28"/>
        <end position="194"/>
    </location>
</feature>
<dbReference type="EMBL" id="KL584772">
    <property type="protein sequence ID" value="KEQ92177.1"/>
    <property type="molecule type" value="Genomic_DNA"/>
</dbReference>
<dbReference type="STRING" id="1043005.A0A074YDL8"/>